<dbReference type="OrthoDB" id="251770at2759"/>
<dbReference type="STRING" id="747525.W4KBC3"/>
<dbReference type="Pfam" id="PF12738">
    <property type="entry name" value="PTCB-BRCT"/>
    <property type="match status" value="1"/>
</dbReference>
<dbReference type="PROSITE" id="PS50172">
    <property type="entry name" value="BRCT"/>
    <property type="match status" value="3"/>
</dbReference>
<protein>
    <recommendedName>
        <fullName evidence="3">BRCT domain-containing protein</fullName>
    </recommendedName>
</protein>
<dbReference type="Proteomes" id="UP000030671">
    <property type="component" value="Unassembled WGS sequence"/>
</dbReference>
<dbReference type="PANTHER" id="PTHR13561">
    <property type="entry name" value="DNA REPLICATION REGULATOR DPB11-RELATED"/>
    <property type="match status" value="1"/>
</dbReference>
<dbReference type="AlphaFoldDB" id="W4KBC3"/>
<sequence>MVDDEDDDERAVLVNVKYASGSFDALHVTDTRRSTGLVSRLLTVLYDAAALVPNVKLRPAQPQGSSSYRQDSSALADELSPFSNDINCSFIDTCPRPFAGVHLCATGVDKSPLFANAGEMGANTTSDFTDRVTHLIAQSHGSAKYMSLEQHRLPVFSGVVLTVSGIDDIERRTDINRLLTRQEGTYVKNLERPVRVTHLLCSGDVETDKMRYAKKFNAKGEAAIHLVWEEWFWDSLRFGGRFDESDYRVDKPRPERRQAPEISATPVVTVTASQSLSADVSAPAAKSHANTNGEQDEEEIATARRVPAVTLQVWESLLGPRGYKRVGGQLVRTEGASGGIQPGNEGPLDTGKGKGKAAEAPSQGRNTGQVHAAGRMPDVELKAHSALRTFTRSNSFAPTRAEPVPSRRPFRKVATSSLAPRAPSPQPDDGGSGDGSSAAAQVFAGMKFRARGEARSASVREAVEGCGGRWVEGQEIDDPDDVDFVLVRLVSGSKLYREEADENMRRKYRTECWLEGCLARERVCGLSEHITFAPLEVETPVIGAEGITMSPSGLDLAEDMWVKRLARALGIVHAPTFSRASTHLLCPSKQGAKFDKASEWGTPVIGLTWLEEMARTGAIPPLADYLISGKINDPKGKGKAKENIEMVDITNDFQHAMSVEAPSKTSPTKRPIPTTRKMVPPKEGGAPETFGPPKILLHGYHAPKIATPPTSPPRSRSPTVPRSPSVPSSTAASMSMLYRDHDPDPDPDPNPSLKPTQPEDRNVPSSSTPSPMKIPTDAPSRRAILGVSDEAARALQESLASLLGKRASTEDADSAPVPARSKRPRPRSKPQTRHNSGTDEDVNMLDAGIPPPDMYDPAMVSYACDEMAMLAGVGESIEERQEGAFVTYEDPSQRAERKKLMKLLGNIDELDGSDHSAVMGKGEEAGRKRSTRIAGF</sequence>
<dbReference type="InterPro" id="IPR001357">
    <property type="entry name" value="BRCT_dom"/>
</dbReference>
<dbReference type="SMART" id="SM00292">
    <property type="entry name" value="BRCT"/>
    <property type="match status" value="2"/>
</dbReference>
<feature type="compositionally biased region" description="Basic residues" evidence="2">
    <location>
        <begin position="820"/>
        <end position="832"/>
    </location>
</feature>
<feature type="domain" description="BRCT" evidence="3">
    <location>
        <begin position="151"/>
        <end position="249"/>
    </location>
</feature>
<evidence type="ECO:0000256" key="2">
    <source>
        <dbReference type="SAM" id="MobiDB-lite"/>
    </source>
</evidence>
<feature type="region of interest" description="Disordered" evidence="2">
    <location>
        <begin position="912"/>
        <end position="936"/>
    </location>
</feature>
<dbReference type="InterPro" id="IPR059215">
    <property type="entry name" value="BRCT2_TopBP1-like"/>
</dbReference>
<feature type="region of interest" description="Disordered" evidence="2">
    <location>
        <begin position="334"/>
        <end position="372"/>
    </location>
</feature>
<dbReference type="RefSeq" id="XP_009545000.1">
    <property type="nucleotide sequence ID" value="XM_009546705.1"/>
</dbReference>
<keyword evidence="5" id="KW-1185">Reference proteome</keyword>
<name>W4KBC3_HETIT</name>
<evidence type="ECO:0000256" key="1">
    <source>
        <dbReference type="ARBA" id="ARBA00022737"/>
    </source>
</evidence>
<evidence type="ECO:0000259" key="3">
    <source>
        <dbReference type="PROSITE" id="PS50172"/>
    </source>
</evidence>
<dbReference type="HOGENOM" id="CLU_007843_0_0_1"/>
<dbReference type="FunCoup" id="W4KBC3">
    <property type="interactions" value="19"/>
</dbReference>
<feature type="domain" description="BRCT" evidence="3">
    <location>
        <begin position="438"/>
        <end position="531"/>
    </location>
</feature>
<dbReference type="KEGG" id="hir:HETIRDRAFT_458458"/>
<feature type="domain" description="BRCT" evidence="3">
    <location>
        <begin position="562"/>
        <end position="627"/>
    </location>
</feature>
<reference evidence="4 5" key="1">
    <citation type="journal article" date="2012" name="New Phytol.">
        <title>Insight into trade-off between wood decay and parasitism from the genome of a fungal forest pathogen.</title>
        <authorList>
            <person name="Olson A."/>
            <person name="Aerts A."/>
            <person name="Asiegbu F."/>
            <person name="Belbahri L."/>
            <person name="Bouzid O."/>
            <person name="Broberg A."/>
            <person name="Canback B."/>
            <person name="Coutinho P.M."/>
            <person name="Cullen D."/>
            <person name="Dalman K."/>
            <person name="Deflorio G."/>
            <person name="van Diepen L.T."/>
            <person name="Dunand C."/>
            <person name="Duplessis S."/>
            <person name="Durling M."/>
            <person name="Gonthier P."/>
            <person name="Grimwood J."/>
            <person name="Fossdal C.G."/>
            <person name="Hansson D."/>
            <person name="Henrissat B."/>
            <person name="Hietala A."/>
            <person name="Himmelstrand K."/>
            <person name="Hoffmeister D."/>
            <person name="Hogberg N."/>
            <person name="James T.Y."/>
            <person name="Karlsson M."/>
            <person name="Kohler A."/>
            <person name="Kues U."/>
            <person name="Lee Y.H."/>
            <person name="Lin Y.C."/>
            <person name="Lind M."/>
            <person name="Lindquist E."/>
            <person name="Lombard V."/>
            <person name="Lucas S."/>
            <person name="Lunden K."/>
            <person name="Morin E."/>
            <person name="Murat C."/>
            <person name="Park J."/>
            <person name="Raffaello T."/>
            <person name="Rouze P."/>
            <person name="Salamov A."/>
            <person name="Schmutz J."/>
            <person name="Solheim H."/>
            <person name="Stahlberg J."/>
            <person name="Velez H."/>
            <person name="de Vries R.P."/>
            <person name="Wiebenga A."/>
            <person name="Woodward S."/>
            <person name="Yakovlev I."/>
            <person name="Garbelotto M."/>
            <person name="Martin F."/>
            <person name="Grigoriev I.V."/>
            <person name="Stenlid J."/>
        </authorList>
    </citation>
    <scope>NUCLEOTIDE SEQUENCE [LARGE SCALE GENOMIC DNA]</scope>
    <source>
        <strain evidence="4 5">TC 32-1</strain>
    </source>
</reference>
<dbReference type="InterPro" id="IPR036420">
    <property type="entry name" value="BRCT_dom_sf"/>
</dbReference>
<keyword evidence="1" id="KW-0677">Repeat</keyword>
<accession>W4KBC3</accession>
<dbReference type="Pfam" id="PF00533">
    <property type="entry name" value="BRCT"/>
    <property type="match status" value="1"/>
</dbReference>
<feature type="compositionally biased region" description="Low complexity" evidence="2">
    <location>
        <begin position="713"/>
        <end position="733"/>
    </location>
</feature>
<dbReference type="GO" id="GO:0033314">
    <property type="term" value="P:mitotic DNA replication checkpoint signaling"/>
    <property type="evidence" value="ECO:0007669"/>
    <property type="project" value="TreeGrafter"/>
</dbReference>
<dbReference type="GO" id="GO:0006270">
    <property type="term" value="P:DNA replication initiation"/>
    <property type="evidence" value="ECO:0007669"/>
    <property type="project" value="TreeGrafter"/>
</dbReference>
<feature type="region of interest" description="Disordered" evidence="2">
    <location>
        <begin position="803"/>
        <end position="851"/>
    </location>
</feature>
<dbReference type="Gene3D" id="3.40.50.10190">
    <property type="entry name" value="BRCT domain"/>
    <property type="match status" value="4"/>
</dbReference>
<dbReference type="InParanoid" id="W4KBC3"/>
<feature type="region of interest" description="Disordered" evidence="2">
    <location>
        <begin position="390"/>
        <end position="438"/>
    </location>
</feature>
<dbReference type="eggNOG" id="KOG1929">
    <property type="taxonomic scope" value="Eukaryota"/>
</dbReference>
<dbReference type="CDD" id="cd17731">
    <property type="entry name" value="BRCT_TopBP1_rpt2_like"/>
    <property type="match status" value="1"/>
</dbReference>
<dbReference type="EMBL" id="KI925457">
    <property type="protein sequence ID" value="ETW82660.1"/>
    <property type="molecule type" value="Genomic_DNA"/>
</dbReference>
<evidence type="ECO:0000313" key="4">
    <source>
        <dbReference type="EMBL" id="ETW82660.1"/>
    </source>
</evidence>
<dbReference type="GeneID" id="20676914"/>
<proteinExistence type="predicted"/>
<feature type="region of interest" description="Disordered" evidence="2">
    <location>
        <begin position="277"/>
        <end position="303"/>
    </location>
</feature>
<dbReference type="PANTHER" id="PTHR13561:SF20">
    <property type="entry name" value="DNA TOPOISOMERASE 2-BINDING PROTEIN 1"/>
    <property type="match status" value="1"/>
</dbReference>
<evidence type="ECO:0000313" key="5">
    <source>
        <dbReference type="Proteomes" id="UP000030671"/>
    </source>
</evidence>
<organism evidence="4 5">
    <name type="scientific">Heterobasidion irregulare (strain TC 32-1)</name>
    <dbReference type="NCBI Taxonomy" id="747525"/>
    <lineage>
        <taxon>Eukaryota</taxon>
        <taxon>Fungi</taxon>
        <taxon>Dikarya</taxon>
        <taxon>Basidiomycota</taxon>
        <taxon>Agaricomycotina</taxon>
        <taxon>Agaricomycetes</taxon>
        <taxon>Russulales</taxon>
        <taxon>Bondarzewiaceae</taxon>
        <taxon>Heterobasidion</taxon>
        <taxon>Heterobasidion annosum species complex</taxon>
    </lineage>
</organism>
<feature type="region of interest" description="Disordered" evidence="2">
    <location>
        <begin position="657"/>
        <end position="785"/>
    </location>
</feature>
<dbReference type="SUPFAM" id="SSF52113">
    <property type="entry name" value="BRCT domain"/>
    <property type="match status" value="3"/>
</dbReference>
<dbReference type="GO" id="GO:0007095">
    <property type="term" value="P:mitotic G2 DNA damage checkpoint signaling"/>
    <property type="evidence" value="ECO:0007669"/>
    <property type="project" value="TreeGrafter"/>
</dbReference>
<gene>
    <name evidence="4" type="ORF">HETIRDRAFT_458458</name>
</gene>